<name>A0A073KNN8_9GAMM</name>
<dbReference type="InterPro" id="IPR007215">
    <property type="entry name" value="Sulphur_relay_TusB/DsrH"/>
</dbReference>
<dbReference type="Pfam" id="PF04077">
    <property type="entry name" value="DsrH"/>
    <property type="match status" value="1"/>
</dbReference>
<gene>
    <name evidence="1" type="primary">dsrH</name>
    <name evidence="2" type="synonym">tusB</name>
    <name evidence="1" type="ORF">E2650_06695</name>
    <name evidence="2" type="ORF">ODY93_09500</name>
</gene>
<dbReference type="Gene3D" id="3.40.1260.10">
    <property type="entry name" value="DsrEFH-like"/>
    <property type="match status" value="1"/>
</dbReference>
<sequence>MILHHIQTSPSRDNALKLCLRYACKEDAILLSSDGVNALLLRQWAMALSPFKVMVLKDDVIARGLTERLNNISQIDYNEFVTQALQHDKVITW</sequence>
<keyword evidence="3" id="KW-1185">Reference proteome</keyword>
<dbReference type="RefSeq" id="WP_037418953.1">
    <property type="nucleotide sequence ID" value="NZ_AP025014.1"/>
</dbReference>
<evidence type="ECO:0000313" key="3">
    <source>
        <dbReference type="Proteomes" id="UP001159075"/>
    </source>
</evidence>
<dbReference type="Proteomes" id="UP001159075">
    <property type="component" value="Unassembled WGS sequence"/>
</dbReference>
<dbReference type="GO" id="GO:0002143">
    <property type="term" value="P:tRNA wobble position uridine thiolation"/>
    <property type="evidence" value="ECO:0007669"/>
    <property type="project" value="InterPro"/>
</dbReference>
<reference evidence="1" key="1">
    <citation type="journal article" date="2019" name="Int J Environ Res Public Health">
        <title>Characterization of Chromosome-Mediated BlaOXA-894 in Shewanella xiamenensis Isolated from Pig Wastewater.</title>
        <authorList>
            <person name="Zou H."/>
            <person name="Zhou Z."/>
            <person name="Xia H."/>
            <person name="Zhao Q."/>
            <person name="Li X."/>
        </authorList>
    </citation>
    <scope>NUCLEOTIDE SEQUENCE</scope>
    <source>
        <strain evidence="1">2015oxa</strain>
    </source>
</reference>
<comment type="caution">
    <text evidence="1">The sequence shown here is derived from an EMBL/GenBank/DDBJ whole genome shotgun (WGS) entry which is preliminary data.</text>
</comment>
<dbReference type="InterPro" id="IPR027396">
    <property type="entry name" value="DsrEFH-like"/>
</dbReference>
<dbReference type="OrthoDB" id="9795117at2"/>
<evidence type="ECO:0000313" key="1">
    <source>
        <dbReference type="EMBL" id="MDG5899591.1"/>
    </source>
</evidence>
<dbReference type="SUPFAM" id="SSF75169">
    <property type="entry name" value="DsrEFH-like"/>
    <property type="match status" value="1"/>
</dbReference>
<reference evidence="1" key="2">
    <citation type="submission" date="2019-04" db="EMBL/GenBank/DDBJ databases">
        <authorList>
            <person name="Zou H."/>
        </authorList>
    </citation>
    <scope>NUCLEOTIDE SEQUENCE</scope>
    <source>
        <strain evidence="1">2015oxa</strain>
    </source>
</reference>
<reference evidence="2 3" key="3">
    <citation type="submission" date="2022-09" db="EMBL/GenBank/DDBJ databases">
        <title>The outer-membrane cytochrome OmcA is essential for infection of Shewanella oneidensis by a zebrafish-associated bacteriophage.</title>
        <authorList>
            <person name="Grenfell A.W."/>
            <person name="Intile P."/>
            <person name="Mcfarlane J."/>
            <person name="Leung D."/>
            <person name="Abdalla K."/>
            <person name="Wold M."/>
            <person name="Kees E."/>
            <person name="Gralnick J."/>
        </authorList>
    </citation>
    <scope>NUCLEOTIDE SEQUENCE [LARGE SCALE GENOMIC DNA]</scope>
    <source>
        <strain evidence="2 3">NF-5</strain>
    </source>
</reference>
<dbReference type="EMBL" id="SUNE01000003">
    <property type="protein sequence ID" value="MDG5899591.1"/>
    <property type="molecule type" value="Genomic_DNA"/>
</dbReference>
<dbReference type="NCBIfam" id="TIGR03011">
    <property type="entry name" value="sulf_tusB_dsrH"/>
    <property type="match status" value="1"/>
</dbReference>
<dbReference type="GO" id="GO:1990228">
    <property type="term" value="C:sulfurtransferase complex"/>
    <property type="evidence" value="ECO:0007669"/>
    <property type="project" value="TreeGrafter"/>
</dbReference>
<dbReference type="EMBL" id="JAOTLW010000008">
    <property type="protein sequence ID" value="MDI5831798.1"/>
    <property type="molecule type" value="Genomic_DNA"/>
</dbReference>
<protein>
    <submittedName>
        <fullName evidence="1">Sulfurtransferase complex subunit TusB</fullName>
    </submittedName>
</protein>
<organism evidence="1">
    <name type="scientific">Shewanella xiamenensis</name>
    <dbReference type="NCBI Taxonomy" id="332186"/>
    <lineage>
        <taxon>Bacteria</taxon>
        <taxon>Pseudomonadati</taxon>
        <taxon>Pseudomonadota</taxon>
        <taxon>Gammaproteobacteria</taxon>
        <taxon>Alteromonadales</taxon>
        <taxon>Shewanellaceae</taxon>
        <taxon>Shewanella</taxon>
    </lineage>
</organism>
<proteinExistence type="predicted"/>
<dbReference type="Proteomes" id="UP001152518">
    <property type="component" value="Unassembled WGS sequence"/>
</dbReference>
<evidence type="ECO:0000313" key="2">
    <source>
        <dbReference type="EMBL" id="MDI5831798.1"/>
    </source>
</evidence>
<dbReference type="PANTHER" id="PTHR37526">
    <property type="entry name" value="PROTEIN TUSB"/>
    <property type="match status" value="1"/>
</dbReference>
<dbReference type="AlphaFoldDB" id="A0A073KNN8"/>
<dbReference type="PANTHER" id="PTHR37526:SF1">
    <property type="entry name" value="PROTEIN TUSB"/>
    <property type="match status" value="1"/>
</dbReference>
<accession>A0A073KNN8</accession>